<protein>
    <submittedName>
        <fullName evidence="2">Uncharacterized protein</fullName>
    </submittedName>
</protein>
<organism evidence="2 3">
    <name type="scientific">Monascus purpureus</name>
    <name type="common">Red mold</name>
    <name type="synonym">Monascus anka</name>
    <dbReference type="NCBI Taxonomy" id="5098"/>
    <lineage>
        <taxon>Eukaryota</taxon>
        <taxon>Fungi</taxon>
        <taxon>Dikarya</taxon>
        <taxon>Ascomycota</taxon>
        <taxon>Pezizomycotina</taxon>
        <taxon>Eurotiomycetes</taxon>
        <taxon>Eurotiomycetidae</taxon>
        <taxon>Eurotiales</taxon>
        <taxon>Aspergillaceae</taxon>
        <taxon>Monascus</taxon>
    </lineage>
</organism>
<keyword evidence="3" id="KW-1185">Reference proteome</keyword>
<evidence type="ECO:0000313" key="2">
    <source>
        <dbReference type="EMBL" id="TQB76374.1"/>
    </source>
</evidence>
<dbReference type="STRING" id="5098.A0A507R4T1"/>
<keyword evidence="1" id="KW-0732">Signal</keyword>
<gene>
    <name evidence="2" type="ORF">MPDQ_000197</name>
</gene>
<dbReference type="Proteomes" id="UP000319663">
    <property type="component" value="Unassembled WGS sequence"/>
</dbReference>
<accession>A0A507R4T1</accession>
<dbReference type="EMBL" id="VIFY01000010">
    <property type="protein sequence ID" value="TQB76374.1"/>
    <property type="molecule type" value="Genomic_DNA"/>
</dbReference>
<dbReference type="AlphaFoldDB" id="A0A507R4T1"/>
<reference evidence="2 3" key="1">
    <citation type="submission" date="2019-06" db="EMBL/GenBank/DDBJ databases">
        <title>Wine fermentation using esterase from Monascus purpureus.</title>
        <authorList>
            <person name="Geng C."/>
            <person name="Zhang Y."/>
        </authorList>
    </citation>
    <scope>NUCLEOTIDE SEQUENCE [LARGE SCALE GENOMIC DNA]</scope>
    <source>
        <strain evidence="2">HQ1</strain>
    </source>
</reference>
<proteinExistence type="predicted"/>
<feature type="signal peptide" evidence="1">
    <location>
        <begin position="1"/>
        <end position="22"/>
    </location>
</feature>
<evidence type="ECO:0000313" key="3">
    <source>
        <dbReference type="Proteomes" id="UP000319663"/>
    </source>
</evidence>
<sequence length="147" mass="15891">MQLTSILSLIFTFSISATTVIAASIPYSRAAAVRRNADPTIWHVSNFSTGCSPAGCTYHFNIFSPATSNTPGFNTTCSGTDLQEENHSCADPTVKSTLRPLLGPWNVTVLHNWVTPEDAEYWAIGQANITSGTTDFTIRVTQQYGVA</sequence>
<evidence type="ECO:0000256" key="1">
    <source>
        <dbReference type="SAM" id="SignalP"/>
    </source>
</evidence>
<feature type="chain" id="PRO_5021403673" evidence="1">
    <location>
        <begin position="23"/>
        <end position="147"/>
    </location>
</feature>
<dbReference type="OrthoDB" id="3490397at2759"/>
<comment type="caution">
    <text evidence="2">The sequence shown here is derived from an EMBL/GenBank/DDBJ whole genome shotgun (WGS) entry which is preliminary data.</text>
</comment>
<name>A0A507R4T1_MONPU</name>